<name>A0A183P130_9TREM</name>
<dbReference type="Proteomes" id="UP000269396">
    <property type="component" value="Unassembled WGS sequence"/>
</dbReference>
<sequence length="70" mass="7337">MSKLDFSFNSLHDGNRLIVTPGIITVFSSSSSYSSLIGVAGGVAVSKIVLKSALTLLASVENNKICVCFQ</sequence>
<dbReference type="EMBL" id="UZAL01028661">
    <property type="protein sequence ID" value="VDP42774.1"/>
    <property type="molecule type" value="Genomic_DNA"/>
</dbReference>
<evidence type="ECO:0000313" key="2">
    <source>
        <dbReference type="Proteomes" id="UP000269396"/>
    </source>
</evidence>
<gene>
    <name evidence="1" type="ORF">SMTD_LOCUS8066</name>
</gene>
<dbReference type="AlphaFoldDB" id="A0A183P130"/>
<keyword evidence="2" id="KW-1185">Reference proteome</keyword>
<evidence type="ECO:0000313" key="1">
    <source>
        <dbReference type="EMBL" id="VDP42774.1"/>
    </source>
</evidence>
<protein>
    <submittedName>
        <fullName evidence="1">Uncharacterized protein</fullName>
    </submittedName>
</protein>
<proteinExistence type="predicted"/>
<organism evidence="1 2">
    <name type="scientific">Schistosoma mattheei</name>
    <dbReference type="NCBI Taxonomy" id="31246"/>
    <lineage>
        <taxon>Eukaryota</taxon>
        <taxon>Metazoa</taxon>
        <taxon>Spiralia</taxon>
        <taxon>Lophotrochozoa</taxon>
        <taxon>Platyhelminthes</taxon>
        <taxon>Trematoda</taxon>
        <taxon>Digenea</taxon>
        <taxon>Strigeidida</taxon>
        <taxon>Schistosomatoidea</taxon>
        <taxon>Schistosomatidae</taxon>
        <taxon>Schistosoma</taxon>
    </lineage>
</organism>
<accession>A0A183P130</accession>
<reference evidence="1 2" key="1">
    <citation type="submission" date="2018-11" db="EMBL/GenBank/DDBJ databases">
        <authorList>
            <consortium name="Pathogen Informatics"/>
        </authorList>
    </citation>
    <scope>NUCLEOTIDE SEQUENCE [LARGE SCALE GENOMIC DNA]</scope>
    <source>
        <strain>Denwood</strain>
        <strain evidence="2">Zambia</strain>
    </source>
</reference>